<dbReference type="GO" id="GO:0008270">
    <property type="term" value="F:zinc ion binding"/>
    <property type="evidence" value="ECO:0007669"/>
    <property type="project" value="UniProtKB-UniRule"/>
</dbReference>
<name>A0A520N6Q5_9GAMM</name>
<feature type="binding site" evidence="8">
    <location>
        <position position="117"/>
    </location>
    <ligand>
        <name>Zn(2+)</name>
        <dbReference type="ChEBI" id="CHEBI:29105"/>
        <note>catalytic</note>
    </ligand>
</feature>
<dbReference type="GO" id="GO:0004222">
    <property type="term" value="F:metalloendopeptidase activity"/>
    <property type="evidence" value="ECO:0007669"/>
    <property type="project" value="InterPro"/>
</dbReference>
<dbReference type="EMBL" id="SHBJ01000003">
    <property type="protein sequence ID" value="RZO29116.1"/>
    <property type="molecule type" value="Genomic_DNA"/>
</dbReference>
<dbReference type="InterPro" id="IPR002036">
    <property type="entry name" value="YbeY"/>
</dbReference>
<keyword evidence="3 8" id="KW-0540">Nuclease</keyword>
<dbReference type="GO" id="GO:0004521">
    <property type="term" value="F:RNA endonuclease activity"/>
    <property type="evidence" value="ECO:0007669"/>
    <property type="project" value="UniProtKB-UniRule"/>
</dbReference>
<dbReference type="GO" id="GO:0005737">
    <property type="term" value="C:cytoplasm"/>
    <property type="evidence" value="ECO:0007669"/>
    <property type="project" value="UniProtKB-SubCell"/>
</dbReference>
<evidence type="ECO:0000256" key="1">
    <source>
        <dbReference type="ARBA" id="ARBA00010875"/>
    </source>
</evidence>
<evidence type="ECO:0000256" key="2">
    <source>
        <dbReference type="ARBA" id="ARBA00022517"/>
    </source>
</evidence>
<keyword evidence="5 8" id="KW-0255">Endonuclease</keyword>
<protein>
    <recommendedName>
        <fullName evidence="8">Endoribonuclease YbeY</fullName>
        <ecNumber evidence="8">3.1.-.-</ecNumber>
    </recommendedName>
</protein>
<dbReference type="Gene3D" id="3.40.390.30">
    <property type="entry name" value="Metalloproteases ('zincins'), catalytic domain"/>
    <property type="match status" value="1"/>
</dbReference>
<dbReference type="SUPFAM" id="SSF55486">
    <property type="entry name" value="Metalloproteases ('zincins'), catalytic domain"/>
    <property type="match status" value="1"/>
</dbReference>
<evidence type="ECO:0000256" key="3">
    <source>
        <dbReference type="ARBA" id="ARBA00022722"/>
    </source>
</evidence>
<dbReference type="InterPro" id="IPR023091">
    <property type="entry name" value="MetalPrtase_cat_dom_sf_prd"/>
</dbReference>
<keyword evidence="2 8" id="KW-0690">Ribosome biogenesis</keyword>
<dbReference type="Proteomes" id="UP000315283">
    <property type="component" value="Unassembled WGS sequence"/>
</dbReference>
<evidence type="ECO:0000256" key="7">
    <source>
        <dbReference type="ARBA" id="ARBA00022833"/>
    </source>
</evidence>
<keyword evidence="8" id="KW-0963">Cytoplasm</keyword>
<accession>A0A520N6Q5</accession>
<proteinExistence type="inferred from homology"/>
<dbReference type="PANTHER" id="PTHR46986:SF1">
    <property type="entry name" value="ENDORIBONUCLEASE YBEY, CHLOROPLASTIC"/>
    <property type="match status" value="1"/>
</dbReference>
<dbReference type="AlphaFoldDB" id="A0A520N6Q5"/>
<comment type="subcellular location">
    <subcellularLocation>
        <location evidence="8">Cytoplasm</location>
    </subcellularLocation>
</comment>
<keyword evidence="4 8" id="KW-0479">Metal-binding</keyword>
<keyword evidence="8" id="KW-0698">rRNA processing</keyword>
<evidence type="ECO:0000256" key="8">
    <source>
        <dbReference type="HAMAP-Rule" id="MF_00009"/>
    </source>
</evidence>
<evidence type="ECO:0000256" key="4">
    <source>
        <dbReference type="ARBA" id="ARBA00022723"/>
    </source>
</evidence>
<feature type="binding site" evidence="8">
    <location>
        <position position="123"/>
    </location>
    <ligand>
        <name>Zn(2+)</name>
        <dbReference type="ChEBI" id="CHEBI:29105"/>
        <note>catalytic</note>
    </ligand>
</feature>
<feature type="binding site" evidence="8">
    <location>
        <position position="113"/>
    </location>
    <ligand>
        <name>Zn(2+)</name>
        <dbReference type="ChEBI" id="CHEBI:29105"/>
        <note>catalytic</note>
    </ligand>
</feature>
<dbReference type="PANTHER" id="PTHR46986">
    <property type="entry name" value="ENDORIBONUCLEASE YBEY, CHLOROPLASTIC"/>
    <property type="match status" value="1"/>
</dbReference>
<comment type="similarity">
    <text evidence="1 8">Belongs to the endoribonuclease YbeY family.</text>
</comment>
<comment type="caution">
    <text evidence="9">The sequence shown here is derived from an EMBL/GenBank/DDBJ whole genome shotgun (WGS) entry which is preliminary data.</text>
</comment>
<dbReference type="HAMAP" id="MF_00009">
    <property type="entry name" value="Endoribonucl_YbeY"/>
    <property type="match status" value="1"/>
</dbReference>
<reference evidence="9 10" key="1">
    <citation type="submission" date="2019-02" db="EMBL/GenBank/DDBJ databases">
        <title>Prokaryotic population dynamics and viral predation in marine succession experiment using metagenomics: the confinement effect.</title>
        <authorList>
            <person name="Haro-Moreno J.M."/>
            <person name="Rodriguez-Valera F."/>
            <person name="Lopez-Perez M."/>
        </authorList>
    </citation>
    <scope>NUCLEOTIDE SEQUENCE [LARGE SCALE GENOMIC DNA]</scope>
    <source>
        <strain evidence="9">MED-G164</strain>
    </source>
</reference>
<dbReference type="PROSITE" id="PS01306">
    <property type="entry name" value="UPF0054"/>
    <property type="match status" value="1"/>
</dbReference>
<organism evidence="9 10">
    <name type="scientific">SAR86 cluster bacterium</name>
    <dbReference type="NCBI Taxonomy" id="2030880"/>
    <lineage>
        <taxon>Bacteria</taxon>
        <taxon>Pseudomonadati</taxon>
        <taxon>Pseudomonadota</taxon>
        <taxon>Gammaproteobacteria</taxon>
        <taxon>SAR86 cluster</taxon>
    </lineage>
</organism>
<dbReference type="NCBIfam" id="TIGR00043">
    <property type="entry name" value="rRNA maturation RNase YbeY"/>
    <property type="match status" value="1"/>
</dbReference>
<comment type="function">
    <text evidence="8">Single strand-specific metallo-endoribonuclease involved in late-stage 70S ribosome quality control and in maturation of the 3' terminus of the 16S rRNA.</text>
</comment>
<evidence type="ECO:0000256" key="5">
    <source>
        <dbReference type="ARBA" id="ARBA00022759"/>
    </source>
</evidence>
<evidence type="ECO:0000313" key="9">
    <source>
        <dbReference type="EMBL" id="RZO29116.1"/>
    </source>
</evidence>
<evidence type="ECO:0000313" key="10">
    <source>
        <dbReference type="Proteomes" id="UP000315283"/>
    </source>
</evidence>
<dbReference type="Pfam" id="PF02130">
    <property type="entry name" value="YbeY"/>
    <property type="match status" value="1"/>
</dbReference>
<keyword evidence="7 8" id="KW-0862">Zinc</keyword>
<dbReference type="InterPro" id="IPR020549">
    <property type="entry name" value="YbeY_CS"/>
</dbReference>
<sequence length="150" mass="17274">MTLKVICTEGVVIEEDLLNKFTEAFKLISKEEDLDDNASINIKIIKDKEMLNLNNHFRNKESSTNVLSFTNEDISKSITGNLGDIAINYDYILKESNEQNKTFDDHMIHMLIHGIYHILGFEHDNDKVANVMEKKEVTLLNKLNISNPYN</sequence>
<dbReference type="EC" id="3.1.-.-" evidence="8"/>
<dbReference type="GO" id="GO:0006364">
    <property type="term" value="P:rRNA processing"/>
    <property type="evidence" value="ECO:0007669"/>
    <property type="project" value="UniProtKB-UniRule"/>
</dbReference>
<comment type="cofactor">
    <cofactor evidence="8">
        <name>Zn(2+)</name>
        <dbReference type="ChEBI" id="CHEBI:29105"/>
    </cofactor>
    <text evidence="8">Binds 1 zinc ion.</text>
</comment>
<gene>
    <name evidence="8 9" type="primary">ybeY</name>
    <name evidence="9" type="ORF">EVA97_00775</name>
</gene>
<keyword evidence="6 8" id="KW-0378">Hydrolase</keyword>
<evidence type="ECO:0000256" key="6">
    <source>
        <dbReference type="ARBA" id="ARBA00022801"/>
    </source>
</evidence>